<sequence length="212" mass="24617">MIYAQNIQVDKLQEEFSIDQIIEMCEQDEYDPEKELFEIDFTDEQIKKIARAQLNLIVKDLQCFGQVEFESECYTSAYEYLKTDGFIELCGILGLSEEAARYTSKWFLYRYTPEYQQALKDAAEGEVNPNYIGKTRFAYELANYLFEHRNKIKGFVNKYLSDTTTYWSDMSKLGLKSYCCRSMLTALFAANRGKSSKENGGDSEFLGIDDLI</sequence>
<dbReference type="RefSeq" id="WP_228085379.1">
    <property type="nucleotide sequence ID" value="NZ_JACVHL010000002.1"/>
</dbReference>
<dbReference type="Proteomes" id="UP000726777">
    <property type="component" value="Unassembled WGS sequence"/>
</dbReference>
<name>A0A9Q3YHM3_VIBPH</name>
<evidence type="ECO:0000313" key="1">
    <source>
        <dbReference type="EMBL" id="MCC3803727.1"/>
    </source>
</evidence>
<evidence type="ECO:0000313" key="2">
    <source>
        <dbReference type="Proteomes" id="UP000726777"/>
    </source>
</evidence>
<organism evidence="1 2">
    <name type="scientific">Vibrio parahaemolyticus</name>
    <dbReference type="NCBI Taxonomy" id="670"/>
    <lineage>
        <taxon>Bacteria</taxon>
        <taxon>Pseudomonadati</taxon>
        <taxon>Pseudomonadota</taxon>
        <taxon>Gammaproteobacteria</taxon>
        <taxon>Vibrionales</taxon>
        <taxon>Vibrionaceae</taxon>
        <taxon>Vibrio</taxon>
    </lineage>
</organism>
<dbReference type="EMBL" id="JACVHL010000002">
    <property type="protein sequence ID" value="MCC3803727.1"/>
    <property type="molecule type" value="Genomic_DNA"/>
</dbReference>
<gene>
    <name evidence="1" type="ORF">IB292_01635</name>
</gene>
<protein>
    <submittedName>
        <fullName evidence="1">Uncharacterized protein</fullName>
    </submittedName>
</protein>
<dbReference type="AlphaFoldDB" id="A0A9Q3YHM3"/>
<comment type="caution">
    <text evidence="1">The sequence shown here is derived from an EMBL/GenBank/DDBJ whole genome shotgun (WGS) entry which is preliminary data.</text>
</comment>
<proteinExistence type="predicted"/>
<reference evidence="1" key="1">
    <citation type="submission" date="2020-09" db="EMBL/GenBank/DDBJ databases">
        <title>Genome sequence of Vibrio parahaemolyticus isolates.</title>
        <authorList>
            <person name="Hammerl J.A."/>
            <person name="Strauch E."/>
        </authorList>
    </citation>
    <scope>NUCLEOTIDE SEQUENCE</scope>
    <source>
        <strain evidence="1">17-VB00146</strain>
    </source>
</reference>
<accession>A0A9Q3YHM3</accession>